<evidence type="ECO:0000256" key="1">
    <source>
        <dbReference type="SAM" id="SignalP"/>
    </source>
</evidence>
<keyword evidence="2" id="KW-1185">Reference proteome</keyword>
<evidence type="ECO:0000313" key="3">
    <source>
        <dbReference type="RefSeq" id="XP_022257167.1"/>
    </source>
</evidence>
<dbReference type="RefSeq" id="XP_022257167.1">
    <property type="nucleotide sequence ID" value="XM_022401459.1"/>
</dbReference>
<name>A0ABM1TMR1_LIMPO</name>
<protein>
    <submittedName>
        <fullName evidence="3">Uncharacterized protein LOC111089271</fullName>
    </submittedName>
</protein>
<proteinExistence type="predicted"/>
<sequence length="204" mass="23390">MLVVQNFQLMICLMTSFYWTSMGYVANEKNKRNDPIPVLQQGRSLKPVSDEWAFFLRKGRSPVFDFLPFSYLMVEDMLFKSSEKANDPKLVLHVFTPRIGRKKRSMLQEHGADDQTDWLGNLAVEDGGVQNIFRQVIPTPYVSRKILDGDSIDEVKRVFFTPRIGRAPFIPRIERANPNKSSDFALIPLTGRAPYISKIGTMDN</sequence>
<dbReference type="GeneID" id="111089271"/>
<evidence type="ECO:0000313" key="2">
    <source>
        <dbReference type="Proteomes" id="UP000694941"/>
    </source>
</evidence>
<keyword evidence="1" id="KW-0732">Signal</keyword>
<feature type="chain" id="PRO_5046253370" evidence="1">
    <location>
        <begin position="24"/>
        <end position="204"/>
    </location>
</feature>
<organism evidence="2 3">
    <name type="scientific">Limulus polyphemus</name>
    <name type="common">Atlantic horseshoe crab</name>
    <dbReference type="NCBI Taxonomy" id="6850"/>
    <lineage>
        <taxon>Eukaryota</taxon>
        <taxon>Metazoa</taxon>
        <taxon>Ecdysozoa</taxon>
        <taxon>Arthropoda</taxon>
        <taxon>Chelicerata</taxon>
        <taxon>Merostomata</taxon>
        <taxon>Xiphosura</taxon>
        <taxon>Limulidae</taxon>
        <taxon>Limulus</taxon>
    </lineage>
</organism>
<dbReference type="Proteomes" id="UP000694941">
    <property type="component" value="Unplaced"/>
</dbReference>
<accession>A0ABM1TMR1</accession>
<reference evidence="3" key="1">
    <citation type="submission" date="2025-08" db="UniProtKB">
        <authorList>
            <consortium name="RefSeq"/>
        </authorList>
    </citation>
    <scope>IDENTIFICATION</scope>
    <source>
        <tissue evidence="3">Muscle</tissue>
    </source>
</reference>
<feature type="signal peptide" evidence="1">
    <location>
        <begin position="1"/>
        <end position="23"/>
    </location>
</feature>
<gene>
    <name evidence="3" type="primary">LOC111089271</name>
</gene>